<evidence type="ECO:0000313" key="5">
    <source>
        <dbReference type="Proteomes" id="UP001207654"/>
    </source>
</evidence>
<feature type="compositionally biased region" description="Polar residues" evidence="2">
    <location>
        <begin position="62"/>
        <end position="79"/>
    </location>
</feature>
<gene>
    <name evidence="4" type="ORF">OV287_49010</name>
</gene>
<evidence type="ECO:0000256" key="1">
    <source>
        <dbReference type="SAM" id="Coils"/>
    </source>
</evidence>
<feature type="region of interest" description="Disordered" evidence="2">
    <location>
        <begin position="52"/>
        <end position="79"/>
    </location>
</feature>
<keyword evidence="3" id="KW-0732">Signal</keyword>
<organism evidence="4 5">
    <name type="scientific">Archangium lansingense</name>
    <dbReference type="NCBI Taxonomy" id="2995310"/>
    <lineage>
        <taxon>Bacteria</taxon>
        <taxon>Pseudomonadati</taxon>
        <taxon>Myxococcota</taxon>
        <taxon>Myxococcia</taxon>
        <taxon>Myxococcales</taxon>
        <taxon>Cystobacterineae</taxon>
        <taxon>Archangiaceae</taxon>
        <taxon>Archangium</taxon>
    </lineage>
</organism>
<reference evidence="4 5" key="1">
    <citation type="submission" date="2022-11" db="EMBL/GenBank/DDBJ databases">
        <title>Minimal conservation of predation-associated metabolite biosynthetic gene clusters underscores biosynthetic potential of Myxococcota including descriptions for ten novel species: Archangium lansinium sp. nov., Myxococcus landrumus sp. nov., Nannocystis bai.</title>
        <authorList>
            <person name="Ahearne A."/>
            <person name="Stevens C."/>
            <person name="Phillips K."/>
        </authorList>
    </citation>
    <scope>NUCLEOTIDE SEQUENCE [LARGE SCALE GENOMIC DNA]</scope>
    <source>
        <strain evidence="4 5">MIWBW</strain>
    </source>
</reference>
<protein>
    <submittedName>
        <fullName evidence="4">Uncharacterized protein</fullName>
    </submittedName>
</protein>
<sequence length="79" mass="8507">MKHIALAVLVSLTFASNAHAALEDEAAREIRLLRAQSARLQKQLERDVRRMAKTAPRLDAVGTSQAPTGSGSSTDPKQP</sequence>
<feature type="signal peptide" evidence="3">
    <location>
        <begin position="1"/>
        <end position="20"/>
    </location>
</feature>
<dbReference type="RefSeq" id="WP_267540986.1">
    <property type="nucleotide sequence ID" value="NZ_JAPNKA010000001.1"/>
</dbReference>
<comment type="caution">
    <text evidence="4">The sequence shown here is derived from an EMBL/GenBank/DDBJ whole genome shotgun (WGS) entry which is preliminary data.</text>
</comment>
<evidence type="ECO:0000313" key="4">
    <source>
        <dbReference type="EMBL" id="MCY1082414.1"/>
    </source>
</evidence>
<keyword evidence="5" id="KW-1185">Reference proteome</keyword>
<evidence type="ECO:0000256" key="3">
    <source>
        <dbReference type="SAM" id="SignalP"/>
    </source>
</evidence>
<proteinExistence type="predicted"/>
<dbReference type="Proteomes" id="UP001207654">
    <property type="component" value="Unassembled WGS sequence"/>
</dbReference>
<dbReference type="EMBL" id="JAPNKA010000001">
    <property type="protein sequence ID" value="MCY1082414.1"/>
    <property type="molecule type" value="Genomic_DNA"/>
</dbReference>
<feature type="chain" id="PRO_5046038387" evidence="3">
    <location>
        <begin position="21"/>
        <end position="79"/>
    </location>
</feature>
<keyword evidence="1" id="KW-0175">Coiled coil</keyword>
<feature type="coiled-coil region" evidence="1">
    <location>
        <begin position="23"/>
        <end position="50"/>
    </location>
</feature>
<accession>A0ABT4AMK8</accession>
<evidence type="ECO:0000256" key="2">
    <source>
        <dbReference type="SAM" id="MobiDB-lite"/>
    </source>
</evidence>
<name>A0ABT4AMK8_9BACT</name>